<reference evidence="2 3" key="1">
    <citation type="submission" date="2023-09" db="EMBL/GenBank/DDBJ databases">
        <authorList>
            <person name="Rey-Velasco X."/>
        </authorList>
    </citation>
    <scope>NUCLEOTIDE SEQUENCE [LARGE SCALE GENOMIC DNA]</scope>
    <source>
        <strain evidence="2 3">F225</strain>
    </source>
</reference>
<accession>A0ABU3DPR7</accession>
<keyword evidence="1" id="KW-0812">Transmembrane</keyword>
<organism evidence="2 3">
    <name type="scientific">Autumnicola psychrophila</name>
    <dbReference type="NCBI Taxonomy" id="3075592"/>
    <lineage>
        <taxon>Bacteria</taxon>
        <taxon>Pseudomonadati</taxon>
        <taxon>Bacteroidota</taxon>
        <taxon>Flavobacteriia</taxon>
        <taxon>Flavobacteriales</taxon>
        <taxon>Flavobacteriaceae</taxon>
        <taxon>Autumnicola</taxon>
    </lineage>
</organism>
<dbReference type="Proteomes" id="UP001253848">
    <property type="component" value="Unassembled WGS sequence"/>
</dbReference>
<dbReference type="RefSeq" id="WP_311499130.1">
    <property type="nucleotide sequence ID" value="NZ_JAVRHN010000003.1"/>
</dbReference>
<feature type="transmembrane region" description="Helical" evidence="1">
    <location>
        <begin position="48"/>
        <end position="67"/>
    </location>
</feature>
<proteinExistence type="predicted"/>
<evidence type="ECO:0000313" key="2">
    <source>
        <dbReference type="EMBL" id="MDT0685718.1"/>
    </source>
</evidence>
<gene>
    <name evidence="2" type="ORF">RM541_05050</name>
</gene>
<feature type="transmembrane region" description="Helical" evidence="1">
    <location>
        <begin position="21"/>
        <end position="42"/>
    </location>
</feature>
<keyword evidence="3" id="KW-1185">Reference proteome</keyword>
<evidence type="ECO:0008006" key="4">
    <source>
        <dbReference type="Google" id="ProtNLM"/>
    </source>
</evidence>
<name>A0ABU3DPR7_9FLAO</name>
<dbReference type="EMBL" id="JAVRHN010000003">
    <property type="protein sequence ID" value="MDT0685718.1"/>
    <property type="molecule type" value="Genomic_DNA"/>
</dbReference>
<evidence type="ECO:0000256" key="1">
    <source>
        <dbReference type="SAM" id="Phobius"/>
    </source>
</evidence>
<keyword evidence="1" id="KW-1133">Transmembrane helix</keyword>
<comment type="caution">
    <text evidence="2">The sequence shown here is derived from an EMBL/GenBank/DDBJ whole genome shotgun (WGS) entry which is preliminary data.</text>
</comment>
<protein>
    <recommendedName>
        <fullName evidence="4">Redox-active disulfide protein 2</fullName>
    </recommendedName>
</protein>
<sequence>MKELSNLNNKELIKKRNAAKTITAILLGLFIVSIIASGYNFWQQGYSATTLMPLFIMAILATNFSKLQSIKKELRLRKMN</sequence>
<evidence type="ECO:0000313" key="3">
    <source>
        <dbReference type="Proteomes" id="UP001253848"/>
    </source>
</evidence>
<keyword evidence="1" id="KW-0472">Membrane</keyword>